<feature type="signal peptide" evidence="1">
    <location>
        <begin position="1"/>
        <end position="21"/>
    </location>
</feature>
<protein>
    <recommendedName>
        <fullName evidence="2">RNase H type-1 domain-containing protein</fullName>
    </recommendedName>
</protein>
<evidence type="ECO:0000256" key="1">
    <source>
        <dbReference type="SAM" id="SignalP"/>
    </source>
</evidence>
<name>A0ABQ9N0C0_HEVBR</name>
<dbReference type="InterPro" id="IPR044730">
    <property type="entry name" value="RNase_H-like_dom_plant"/>
</dbReference>
<dbReference type="PANTHER" id="PTHR33033:SF69">
    <property type="entry name" value="POLYNUCLEOTIDYL TRANSFERASE, RIBONUCLEASE H FOLD"/>
    <property type="match status" value="1"/>
</dbReference>
<evidence type="ECO:0000259" key="2">
    <source>
        <dbReference type="Pfam" id="PF13456"/>
    </source>
</evidence>
<dbReference type="Pfam" id="PF13456">
    <property type="entry name" value="RVT_3"/>
    <property type="match status" value="1"/>
</dbReference>
<dbReference type="Proteomes" id="UP001174677">
    <property type="component" value="Chromosome 3"/>
</dbReference>
<reference evidence="3" key="1">
    <citation type="journal article" date="2023" name="Plant Biotechnol. J.">
        <title>Chromosome-level wild Hevea brasiliensis genome provides new tools for genomic-assisted breeding and valuable loci to elevate rubber yield.</title>
        <authorList>
            <person name="Cheng H."/>
            <person name="Song X."/>
            <person name="Hu Y."/>
            <person name="Wu T."/>
            <person name="Yang Q."/>
            <person name="An Z."/>
            <person name="Feng S."/>
            <person name="Deng Z."/>
            <person name="Wu W."/>
            <person name="Zeng X."/>
            <person name="Tu M."/>
            <person name="Wang X."/>
            <person name="Huang H."/>
        </authorList>
    </citation>
    <scope>NUCLEOTIDE SEQUENCE</scope>
    <source>
        <strain evidence="3">MT/VB/25A 57/8</strain>
    </source>
</reference>
<keyword evidence="4" id="KW-1185">Reference proteome</keyword>
<proteinExistence type="predicted"/>
<dbReference type="InterPro" id="IPR012337">
    <property type="entry name" value="RNaseH-like_sf"/>
</dbReference>
<dbReference type="PANTHER" id="PTHR33033">
    <property type="entry name" value="POLYNUCLEOTIDYL TRANSFERASE, RIBONUCLEASE H-LIKE SUPERFAMILY PROTEIN-RELATED"/>
    <property type="match status" value="1"/>
</dbReference>
<organism evidence="3 4">
    <name type="scientific">Hevea brasiliensis</name>
    <name type="common">Para rubber tree</name>
    <name type="synonym">Siphonia brasiliensis</name>
    <dbReference type="NCBI Taxonomy" id="3981"/>
    <lineage>
        <taxon>Eukaryota</taxon>
        <taxon>Viridiplantae</taxon>
        <taxon>Streptophyta</taxon>
        <taxon>Embryophyta</taxon>
        <taxon>Tracheophyta</taxon>
        <taxon>Spermatophyta</taxon>
        <taxon>Magnoliopsida</taxon>
        <taxon>eudicotyledons</taxon>
        <taxon>Gunneridae</taxon>
        <taxon>Pentapetalae</taxon>
        <taxon>rosids</taxon>
        <taxon>fabids</taxon>
        <taxon>Malpighiales</taxon>
        <taxon>Euphorbiaceae</taxon>
        <taxon>Crotonoideae</taxon>
        <taxon>Micrandreae</taxon>
        <taxon>Hevea</taxon>
    </lineage>
</organism>
<comment type="caution">
    <text evidence="3">The sequence shown here is derived from an EMBL/GenBank/DDBJ whole genome shotgun (WGS) entry which is preliminary data.</text>
</comment>
<evidence type="ECO:0000313" key="4">
    <source>
        <dbReference type="Proteomes" id="UP001174677"/>
    </source>
</evidence>
<evidence type="ECO:0000313" key="3">
    <source>
        <dbReference type="EMBL" id="KAJ9185001.1"/>
    </source>
</evidence>
<accession>A0ABQ9N0C0</accession>
<dbReference type="Gene3D" id="3.30.420.10">
    <property type="entry name" value="Ribonuclease H-like superfamily/Ribonuclease H"/>
    <property type="match status" value="1"/>
</dbReference>
<sequence length="124" mass="13897">MCRWWSFHLGHFLCICSYPAGIDDSNGAELKAIGKALELLFYSSSIFHGVFSIILEPNSRVALSWIHNLDAAPWHLPQTINSVCSKLSILPNISFCHVLREENAIADSLSKQGLNRSEDFVAFF</sequence>
<keyword evidence="1" id="KW-0732">Signal</keyword>
<dbReference type="InterPro" id="IPR002156">
    <property type="entry name" value="RNaseH_domain"/>
</dbReference>
<feature type="chain" id="PRO_5046732437" description="RNase H type-1 domain-containing protein" evidence="1">
    <location>
        <begin position="22"/>
        <end position="124"/>
    </location>
</feature>
<dbReference type="SUPFAM" id="SSF53098">
    <property type="entry name" value="Ribonuclease H-like"/>
    <property type="match status" value="1"/>
</dbReference>
<feature type="domain" description="RNase H type-1" evidence="2">
    <location>
        <begin position="10"/>
        <end position="112"/>
    </location>
</feature>
<dbReference type="CDD" id="cd06222">
    <property type="entry name" value="RNase_H_like"/>
    <property type="match status" value="1"/>
</dbReference>
<gene>
    <name evidence="3" type="ORF">P3X46_004681</name>
</gene>
<dbReference type="EMBL" id="JARPOI010000003">
    <property type="protein sequence ID" value="KAJ9185001.1"/>
    <property type="molecule type" value="Genomic_DNA"/>
</dbReference>
<dbReference type="InterPro" id="IPR036397">
    <property type="entry name" value="RNaseH_sf"/>
</dbReference>